<proteinExistence type="predicted"/>
<reference evidence="4" key="1">
    <citation type="submission" date="2016-06" db="UniProtKB">
        <authorList>
            <consortium name="WormBaseParasite"/>
        </authorList>
    </citation>
    <scope>IDENTIFICATION</scope>
</reference>
<sequence length="52" mass="5532">MSTELSTTSSSISSTSTATTTTTTVPAPLSTSFNIVGRGKLNIYYCHYLIIL</sequence>
<evidence type="ECO:0000313" key="4">
    <source>
        <dbReference type="WBParaSite" id="SCUD_0002064201-mRNA-1"/>
    </source>
</evidence>
<gene>
    <name evidence="2" type="ORF">SCUD_LOCUS20639</name>
</gene>
<protein>
    <submittedName>
        <fullName evidence="4">REJ domain-containing protein</fullName>
    </submittedName>
</protein>
<feature type="region of interest" description="Disordered" evidence="1">
    <location>
        <begin position="1"/>
        <end position="27"/>
    </location>
</feature>
<keyword evidence="3" id="KW-1185">Reference proteome</keyword>
<dbReference type="AlphaFoldDB" id="A0A183KZZ1"/>
<evidence type="ECO:0000313" key="2">
    <source>
        <dbReference type="EMBL" id="VDP72884.1"/>
    </source>
</evidence>
<dbReference type="Proteomes" id="UP000279833">
    <property type="component" value="Unassembled WGS sequence"/>
</dbReference>
<evidence type="ECO:0000256" key="1">
    <source>
        <dbReference type="SAM" id="MobiDB-lite"/>
    </source>
</evidence>
<accession>A0A183KZZ1</accession>
<reference evidence="2 3" key="2">
    <citation type="submission" date="2018-11" db="EMBL/GenBank/DDBJ databases">
        <authorList>
            <consortium name="Pathogen Informatics"/>
        </authorList>
    </citation>
    <scope>NUCLEOTIDE SEQUENCE [LARGE SCALE GENOMIC DNA]</scope>
    <source>
        <strain evidence="2">Dakar</strain>
        <strain evidence="3">Dakar, Senegal</strain>
    </source>
</reference>
<dbReference type="EMBL" id="UZAK01044725">
    <property type="protein sequence ID" value="VDP72884.1"/>
    <property type="molecule type" value="Genomic_DNA"/>
</dbReference>
<name>A0A183KZZ1_9TREM</name>
<dbReference type="WBParaSite" id="SCUD_0002064201-mRNA-1">
    <property type="protein sequence ID" value="SCUD_0002064201-mRNA-1"/>
    <property type="gene ID" value="SCUD_0002064201"/>
</dbReference>
<evidence type="ECO:0000313" key="3">
    <source>
        <dbReference type="Proteomes" id="UP000279833"/>
    </source>
</evidence>
<organism evidence="4">
    <name type="scientific">Schistosoma curassoni</name>
    <dbReference type="NCBI Taxonomy" id="6186"/>
    <lineage>
        <taxon>Eukaryota</taxon>
        <taxon>Metazoa</taxon>
        <taxon>Spiralia</taxon>
        <taxon>Lophotrochozoa</taxon>
        <taxon>Platyhelminthes</taxon>
        <taxon>Trematoda</taxon>
        <taxon>Digenea</taxon>
        <taxon>Strigeidida</taxon>
        <taxon>Schistosomatoidea</taxon>
        <taxon>Schistosomatidae</taxon>
        <taxon>Schistosoma</taxon>
    </lineage>
</organism>